<organism evidence="2 3">
    <name type="scientific">Phytophthora fragariaefolia</name>
    <dbReference type="NCBI Taxonomy" id="1490495"/>
    <lineage>
        <taxon>Eukaryota</taxon>
        <taxon>Sar</taxon>
        <taxon>Stramenopiles</taxon>
        <taxon>Oomycota</taxon>
        <taxon>Peronosporomycetes</taxon>
        <taxon>Peronosporales</taxon>
        <taxon>Peronosporaceae</taxon>
        <taxon>Phytophthora</taxon>
    </lineage>
</organism>
<proteinExistence type="predicted"/>
<evidence type="ECO:0000256" key="1">
    <source>
        <dbReference type="SAM" id="MobiDB-lite"/>
    </source>
</evidence>
<name>A0A9W6XXI1_9STRA</name>
<accession>A0A9W6XXI1</accession>
<feature type="compositionally biased region" description="Basic and acidic residues" evidence="1">
    <location>
        <begin position="63"/>
        <end position="82"/>
    </location>
</feature>
<reference evidence="2" key="1">
    <citation type="submission" date="2023-04" db="EMBL/GenBank/DDBJ databases">
        <title>Phytophthora fragariaefolia NBRC 109709.</title>
        <authorList>
            <person name="Ichikawa N."/>
            <person name="Sato H."/>
            <person name="Tonouchi N."/>
        </authorList>
    </citation>
    <scope>NUCLEOTIDE SEQUENCE</scope>
    <source>
        <strain evidence="2">NBRC 109709</strain>
    </source>
</reference>
<evidence type="ECO:0000313" key="3">
    <source>
        <dbReference type="Proteomes" id="UP001165121"/>
    </source>
</evidence>
<feature type="region of interest" description="Disordered" evidence="1">
    <location>
        <begin position="46"/>
        <end position="82"/>
    </location>
</feature>
<dbReference type="Proteomes" id="UP001165121">
    <property type="component" value="Unassembled WGS sequence"/>
</dbReference>
<keyword evidence="3" id="KW-1185">Reference proteome</keyword>
<gene>
    <name evidence="2" type="ORF">Pfra01_001945400</name>
</gene>
<comment type="caution">
    <text evidence="2">The sequence shown here is derived from an EMBL/GenBank/DDBJ whole genome shotgun (WGS) entry which is preliminary data.</text>
</comment>
<sequence>MPTPRSVGLMQTSVEVNSDLYQSCAGIANPVHTHDEGLTSDWEVETDEHEEDAFGSDMSATVKESKSVEEHAGDGAPSDGREVLRSGVAELLALQELYVQAASSSDADPARLANAYMASLRDNSSFHVSIANQVVSASDKKAEYGISSLFYGHSQGPIE</sequence>
<dbReference type="AlphaFoldDB" id="A0A9W6XXI1"/>
<protein>
    <submittedName>
        <fullName evidence="2">Unnamed protein product</fullName>
    </submittedName>
</protein>
<dbReference type="EMBL" id="BSXT01002513">
    <property type="protein sequence ID" value="GMF49325.1"/>
    <property type="molecule type" value="Genomic_DNA"/>
</dbReference>
<evidence type="ECO:0000313" key="2">
    <source>
        <dbReference type="EMBL" id="GMF49325.1"/>
    </source>
</evidence>